<accession>A0A7J9IDY4</accession>
<keyword evidence="2" id="KW-1185">Reference proteome</keyword>
<dbReference type="EMBL" id="JABFAD010333185">
    <property type="protein sequence ID" value="MBA0820088.1"/>
    <property type="molecule type" value="Genomic_DNA"/>
</dbReference>
<gene>
    <name evidence="1" type="ORF">Gohar_025600</name>
</gene>
<reference evidence="1 2" key="1">
    <citation type="journal article" date="2019" name="Genome Biol. Evol.">
        <title>Insights into the evolution of the New World diploid cottons (Gossypium, subgenus Houzingenia) based on genome sequencing.</title>
        <authorList>
            <person name="Grover C.E."/>
            <person name="Arick M.A. 2nd"/>
            <person name="Thrash A."/>
            <person name="Conover J.L."/>
            <person name="Sanders W.S."/>
            <person name="Peterson D.G."/>
            <person name="Frelichowski J.E."/>
            <person name="Scheffler J.A."/>
            <person name="Scheffler B.E."/>
            <person name="Wendel J.F."/>
        </authorList>
    </citation>
    <scope>NUCLEOTIDE SEQUENCE [LARGE SCALE GENOMIC DNA]</scope>
    <source>
        <strain evidence="1">0</strain>
        <tissue evidence="1">Leaf</tissue>
    </source>
</reference>
<comment type="caution">
    <text evidence="1">The sequence shown here is derived from an EMBL/GenBank/DDBJ whole genome shotgun (WGS) entry which is preliminary data.</text>
</comment>
<protein>
    <submittedName>
        <fullName evidence="1">Uncharacterized protein</fullName>
    </submittedName>
</protein>
<evidence type="ECO:0000313" key="1">
    <source>
        <dbReference type="EMBL" id="MBA0820088.1"/>
    </source>
</evidence>
<name>A0A7J9IDY4_9ROSI</name>
<organism evidence="1 2">
    <name type="scientific">Gossypium harknessii</name>
    <dbReference type="NCBI Taxonomy" id="34285"/>
    <lineage>
        <taxon>Eukaryota</taxon>
        <taxon>Viridiplantae</taxon>
        <taxon>Streptophyta</taxon>
        <taxon>Embryophyta</taxon>
        <taxon>Tracheophyta</taxon>
        <taxon>Spermatophyta</taxon>
        <taxon>Magnoliopsida</taxon>
        <taxon>eudicotyledons</taxon>
        <taxon>Gunneridae</taxon>
        <taxon>Pentapetalae</taxon>
        <taxon>rosids</taxon>
        <taxon>malvids</taxon>
        <taxon>Malvales</taxon>
        <taxon>Malvaceae</taxon>
        <taxon>Malvoideae</taxon>
        <taxon>Gossypium</taxon>
    </lineage>
</organism>
<evidence type="ECO:0000313" key="2">
    <source>
        <dbReference type="Proteomes" id="UP000593560"/>
    </source>
</evidence>
<dbReference type="AlphaFoldDB" id="A0A7J9IDY4"/>
<sequence>MSSSLRGIISCGPSSSCCYCLYSGTKVKYWSFCFQYNVCWLPRIPSRLLPLI</sequence>
<dbReference type="Proteomes" id="UP000593560">
    <property type="component" value="Unassembled WGS sequence"/>
</dbReference>
<proteinExistence type="predicted"/>